<dbReference type="Proteomes" id="UP000663864">
    <property type="component" value="Unassembled WGS sequence"/>
</dbReference>
<dbReference type="EMBL" id="CAJNOT010000462">
    <property type="protein sequence ID" value="CAF0989929.1"/>
    <property type="molecule type" value="Genomic_DNA"/>
</dbReference>
<proteinExistence type="predicted"/>
<dbReference type="PANTHER" id="PTHR24114">
    <property type="entry name" value="LEUCINE RICH REPEAT FAMILY PROTEIN"/>
    <property type="match status" value="1"/>
</dbReference>
<protein>
    <submittedName>
        <fullName evidence="2">Uncharacterized protein</fullName>
    </submittedName>
</protein>
<feature type="region of interest" description="Disordered" evidence="1">
    <location>
        <begin position="24"/>
        <end position="64"/>
    </location>
</feature>
<evidence type="ECO:0000256" key="1">
    <source>
        <dbReference type="SAM" id="MobiDB-lite"/>
    </source>
</evidence>
<reference evidence="2" key="1">
    <citation type="submission" date="2021-02" db="EMBL/GenBank/DDBJ databases">
        <authorList>
            <person name="Nowell W R."/>
        </authorList>
    </citation>
    <scope>NUCLEOTIDE SEQUENCE</scope>
</reference>
<feature type="compositionally biased region" description="Basic and acidic residues" evidence="1">
    <location>
        <begin position="24"/>
        <end position="42"/>
    </location>
</feature>
<comment type="caution">
    <text evidence="2">The sequence shown here is derived from an EMBL/GenBank/DDBJ whole genome shotgun (WGS) entry which is preliminary data.</text>
</comment>
<dbReference type="EMBL" id="CAJOBD010000253">
    <property type="protein sequence ID" value="CAF3625890.1"/>
    <property type="molecule type" value="Genomic_DNA"/>
</dbReference>
<dbReference type="AlphaFoldDB" id="A0A814G009"/>
<feature type="compositionally biased region" description="Low complexity" evidence="1">
    <location>
        <begin position="54"/>
        <end position="64"/>
    </location>
</feature>
<accession>A0A814G009</accession>
<dbReference type="InterPro" id="IPR032675">
    <property type="entry name" value="LRR_dom_sf"/>
</dbReference>
<dbReference type="SMART" id="SM00368">
    <property type="entry name" value="LRR_RI"/>
    <property type="match status" value="8"/>
</dbReference>
<dbReference type="PANTHER" id="PTHR24114:SF2">
    <property type="entry name" value="F-BOX DOMAIN-CONTAINING PROTEIN-RELATED"/>
    <property type="match status" value="1"/>
</dbReference>
<dbReference type="InterPro" id="IPR001611">
    <property type="entry name" value="Leu-rich_rpt"/>
</dbReference>
<dbReference type="InterPro" id="IPR052394">
    <property type="entry name" value="LRR-containing"/>
</dbReference>
<name>A0A814G009_9BILA</name>
<evidence type="ECO:0000313" key="4">
    <source>
        <dbReference type="Proteomes" id="UP000663864"/>
    </source>
</evidence>
<dbReference type="SUPFAM" id="SSF52047">
    <property type="entry name" value="RNI-like"/>
    <property type="match status" value="1"/>
</dbReference>
<evidence type="ECO:0000313" key="2">
    <source>
        <dbReference type="EMBL" id="CAF0989929.1"/>
    </source>
</evidence>
<evidence type="ECO:0000313" key="3">
    <source>
        <dbReference type="EMBL" id="CAF3625890.1"/>
    </source>
</evidence>
<dbReference type="Gene3D" id="3.80.10.10">
    <property type="entry name" value="Ribonuclease Inhibitor"/>
    <property type="match status" value="2"/>
</dbReference>
<dbReference type="Proteomes" id="UP000663836">
    <property type="component" value="Unassembled WGS sequence"/>
</dbReference>
<dbReference type="Pfam" id="PF13516">
    <property type="entry name" value="LRR_6"/>
    <property type="match status" value="4"/>
</dbReference>
<sequence>MHRRNTEIFKNPIHLIRPLTVDPNRRLERRKNNDVKTNERRPKTSGIETTNTHTSDFQSSSTSTNFSFASDEDYDTDLEDDINQHRDRSCIGMYKYICKYEQIVPVGQYLKHYDQKELLMRYYGLGSRGMRAFLPSLTINTYITKLDLTSNGLGDKGVIYLSQILRDNIAIVDVNLSQNFISIDGTRQLCDMFKDNVTINHLKLEGNLLDDECARLLAELISSTGQLYTLNLAKNKLGSASGIFLGQAIAENTTMESLDLSWNSINGKGAVALIKGIQENIFLKILNLAHNGLSGAECGRAWFNAFKENTTLVELDISYNRLTTEPVTYIGRGLAKNENLQIIRLTGNPLESAGCYAILKPLIGKDAISNKLELIDLTEIRLNSDCQELYLQVKSQRPELHILIGVRIPSPLLKDHHHSPPSPIERLRTLFQRRPEINLSNFFYSIATGNDNISDNRITDHAQLKQAIQEKLNVQFSDADIDKILKEISQFDCKKFIQTFNNKPSTTSLLSSWRFKR</sequence>
<gene>
    <name evidence="3" type="ORF">JBS370_LOCUS5026</name>
    <name evidence="2" type="ORF">ZHD862_LOCUS11969</name>
</gene>
<organism evidence="2 4">
    <name type="scientific">Rotaria sordida</name>
    <dbReference type="NCBI Taxonomy" id="392033"/>
    <lineage>
        <taxon>Eukaryota</taxon>
        <taxon>Metazoa</taxon>
        <taxon>Spiralia</taxon>
        <taxon>Gnathifera</taxon>
        <taxon>Rotifera</taxon>
        <taxon>Eurotatoria</taxon>
        <taxon>Bdelloidea</taxon>
        <taxon>Philodinida</taxon>
        <taxon>Philodinidae</taxon>
        <taxon>Rotaria</taxon>
    </lineage>
</organism>